<keyword evidence="1" id="KW-0812">Transmembrane</keyword>
<dbReference type="EMBL" id="LAZR01017682">
    <property type="protein sequence ID" value="KKL99418.1"/>
    <property type="molecule type" value="Genomic_DNA"/>
</dbReference>
<reference evidence="2" key="1">
    <citation type="journal article" date="2015" name="Nature">
        <title>Complex archaea that bridge the gap between prokaryotes and eukaryotes.</title>
        <authorList>
            <person name="Spang A."/>
            <person name="Saw J.H."/>
            <person name="Jorgensen S.L."/>
            <person name="Zaremba-Niedzwiedzka K."/>
            <person name="Martijn J."/>
            <person name="Lind A.E."/>
            <person name="van Eijk R."/>
            <person name="Schleper C."/>
            <person name="Guy L."/>
            <person name="Ettema T.J."/>
        </authorList>
    </citation>
    <scope>NUCLEOTIDE SEQUENCE</scope>
</reference>
<evidence type="ECO:0000313" key="2">
    <source>
        <dbReference type="EMBL" id="KKL99418.1"/>
    </source>
</evidence>
<proteinExistence type="predicted"/>
<dbReference type="AlphaFoldDB" id="A0A0F9GKW7"/>
<accession>A0A0F9GKW7</accession>
<evidence type="ECO:0000256" key="1">
    <source>
        <dbReference type="SAM" id="Phobius"/>
    </source>
</evidence>
<organism evidence="2">
    <name type="scientific">marine sediment metagenome</name>
    <dbReference type="NCBI Taxonomy" id="412755"/>
    <lineage>
        <taxon>unclassified sequences</taxon>
        <taxon>metagenomes</taxon>
        <taxon>ecological metagenomes</taxon>
    </lineage>
</organism>
<gene>
    <name evidence="2" type="ORF">LCGC14_1814600</name>
</gene>
<keyword evidence="1" id="KW-0472">Membrane</keyword>
<name>A0A0F9GKW7_9ZZZZ</name>
<protein>
    <submittedName>
        <fullName evidence="2">Uncharacterized protein</fullName>
    </submittedName>
</protein>
<feature type="transmembrane region" description="Helical" evidence="1">
    <location>
        <begin position="6"/>
        <end position="31"/>
    </location>
</feature>
<keyword evidence="1" id="KW-1133">Transmembrane helix</keyword>
<comment type="caution">
    <text evidence="2">The sequence shown here is derived from an EMBL/GenBank/DDBJ whole genome shotgun (WGS) entry which is preliminary data.</text>
</comment>
<sequence length="44" mass="4888">MEYVLWLIVAIIALAFVAVWLGLVWLGIVMIKSGVKEMKKAVGK</sequence>